<evidence type="ECO:0000313" key="1">
    <source>
        <dbReference type="EMBL" id="SMG49669.1"/>
    </source>
</evidence>
<dbReference type="PANTHER" id="PTHR36456:SF1">
    <property type="entry name" value="UPF0232 PROTEIN SCO3875"/>
    <property type="match status" value="1"/>
</dbReference>
<evidence type="ECO:0000313" key="2">
    <source>
        <dbReference type="Proteomes" id="UP000192980"/>
    </source>
</evidence>
<dbReference type="Pfam" id="PF05258">
    <property type="entry name" value="DciA"/>
    <property type="match status" value="1"/>
</dbReference>
<dbReference type="EMBL" id="FXAU01000008">
    <property type="protein sequence ID" value="SMG49669.1"/>
    <property type="molecule type" value="Genomic_DNA"/>
</dbReference>
<protein>
    <recommendedName>
        <fullName evidence="3">DUF721 domain-containing protein</fullName>
    </recommendedName>
</protein>
<evidence type="ECO:0008006" key="3">
    <source>
        <dbReference type="Google" id="ProtNLM"/>
    </source>
</evidence>
<gene>
    <name evidence="1" type="ORF">SAMN05660862_3685</name>
</gene>
<reference evidence="1 2" key="1">
    <citation type="submission" date="2017-04" db="EMBL/GenBank/DDBJ databases">
        <authorList>
            <person name="Afonso C.L."/>
            <person name="Miller P.J."/>
            <person name="Scott M.A."/>
            <person name="Spackman E."/>
            <person name="Goraichik I."/>
            <person name="Dimitrov K.M."/>
            <person name="Suarez D.L."/>
            <person name="Swayne D.E."/>
        </authorList>
    </citation>
    <scope>NUCLEOTIDE SEQUENCE [LARGE SCALE GENOMIC DNA]</scope>
    <source>
        <strain evidence="1 2">DSM 22418</strain>
    </source>
</reference>
<organism evidence="1 2">
    <name type="scientific">Sphingobacterium psychroaquaticum</name>
    <dbReference type="NCBI Taxonomy" id="561061"/>
    <lineage>
        <taxon>Bacteria</taxon>
        <taxon>Pseudomonadati</taxon>
        <taxon>Bacteroidota</taxon>
        <taxon>Sphingobacteriia</taxon>
        <taxon>Sphingobacteriales</taxon>
        <taxon>Sphingobacteriaceae</taxon>
        <taxon>Sphingobacterium</taxon>
    </lineage>
</organism>
<dbReference type="PANTHER" id="PTHR36456">
    <property type="entry name" value="UPF0232 PROTEIN SCO3875"/>
    <property type="match status" value="1"/>
</dbReference>
<name>A0A1X7L925_9SPHI</name>
<sequence length="105" mass="12461">MKYKKKIDEIPTRDDIGIKQAIEKWLEVYRLRSKYDESSIVTAWPHIIGKAIANRTQKIYIYDKKLFVKVESAVIKHELAMMRRQIIGRVNEYVGHVIIEEFVIL</sequence>
<dbReference type="AlphaFoldDB" id="A0A1X7L925"/>
<dbReference type="STRING" id="561061.SAMN05660862_3685"/>
<keyword evidence="2" id="KW-1185">Reference proteome</keyword>
<dbReference type="RefSeq" id="WP_085474367.1">
    <property type="nucleotide sequence ID" value="NZ_CP038029.1"/>
</dbReference>
<dbReference type="Proteomes" id="UP000192980">
    <property type="component" value="Unassembled WGS sequence"/>
</dbReference>
<accession>A0A1X7L925</accession>
<proteinExistence type="predicted"/>
<dbReference type="InterPro" id="IPR007922">
    <property type="entry name" value="DciA-like"/>
</dbReference>